<keyword evidence="2 5" id="KW-0808">Transferase</keyword>
<evidence type="ECO:0000256" key="1">
    <source>
        <dbReference type="ARBA" id="ARBA00009156"/>
    </source>
</evidence>
<dbReference type="GO" id="GO:0050277">
    <property type="term" value="F:sedoheptulokinase activity"/>
    <property type="evidence" value="ECO:0007669"/>
    <property type="project" value="UniProtKB-EC"/>
</dbReference>
<feature type="domain" description="Carbohydrate kinase FGGY N-terminal" evidence="4">
    <location>
        <begin position="7"/>
        <end position="246"/>
    </location>
</feature>
<dbReference type="EC" id="2.7.1.14" evidence="5"/>
<evidence type="ECO:0000256" key="2">
    <source>
        <dbReference type="ARBA" id="ARBA00022679"/>
    </source>
</evidence>
<sequence>MQTKPCIVGIDFGTTSLSAVIVNVRNLTIEKVFSYNTHAYISFSDANRKEQSVEKLRDLFNKLLDKIQSYPDIKIIAYGFTGQMHGIIGVNNKKEAVTNLVTWQDKSGELVMPGGKKILEEMKGFTGADESIASGYGAVTLYKWLKYDGREDIDSFCTVADYFARQLAGSNENEEVKMSPTMAHSIGLFDVFTNSWRESSVQKLEIDNLSFPKIVSNNTIIGYTNSKPDTIPVVCAIGDNQASFMGSVVNDTESILLNVGTGTQLSFLIAKDDLNTFAKYIDGYETQIRPFDDKSYLVATSFINGGSVYESLFSFFKETGKKLFGLTEIDDNMLWQRMLEAGRDNCTKKIPLEVSPLLEGQRKNEGVKGCISDLTTANFTPDDFVAGFLKGLSVHYKTGYFPELESRVRYICGSGNGVKRNPLLCEMIEKEFGHPLYFSSYNEEAAMGAVVNAAKAIGVIKSEEESCSFLNGLSEKKYNTVM</sequence>
<dbReference type="RefSeq" id="WP_379995270.1">
    <property type="nucleotide sequence ID" value="NZ_JBHSGN010000062.1"/>
</dbReference>
<accession>A0ABV9KUT4</accession>
<reference evidence="6" key="1">
    <citation type="journal article" date="2019" name="Int. J. Syst. Evol. Microbiol.">
        <title>The Global Catalogue of Microorganisms (GCM) 10K type strain sequencing project: providing services to taxonomists for standard genome sequencing and annotation.</title>
        <authorList>
            <consortium name="The Broad Institute Genomics Platform"/>
            <consortium name="The Broad Institute Genome Sequencing Center for Infectious Disease"/>
            <person name="Wu L."/>
            <person name="Ma J."/>
        </authorList>
    </citation>
    <scope>NUCLEOTIDE SEQUENCE [LARGE SCALE GENOMIC DNA]</scope>
    <source>
        <strain evidence="6">CCUG 66188</strain>
    </source>
</reference>
<protein>
    <submittedName>
        <fullName evidence="5">Sedoheptulokinase</fullName>
        <ecNumber evidence="5">2.7.1.14</ecNumber>
    </submittedName>
</protein>
<proteinExistence type="inferred from homology"/>
<dbReference type="Gene3D" id="3.30.420.40">
    <property type="match status" value="2"/>
</dbReference>
<evidence type="ECO:0000313" key="5">
    <source>
        <dbReference type="EMBL" id="MFC4673721.1"/>
    </source>
</evidence>
<evidence type="ECO:0000313" key="6">
    <source>
        <dbReference type="Proteomes" id="UP001596023"/>
    </source>
</evidence>
<gene>
    <name evidence="5" type="ORF">ACFO6W_08470</name>
</gene>
<dbReference type="InterPro" id="IPR043129">
    <property type="entry name" value="ATPase_NBD"/>
</dbReference>
<dbReference type="PANTHER" id="PTHR10196">
    <property type="entry name" value="SUGAR KINASE"/>
    <property type="match status" value="1"/>
</dbReference>
<organism evidence="5 6">
    <name type="scientific">Dysgonomonas termitidis</name>
    <dbReference type="NCBI Taxonomy" id="1516126"/>
    <lineage>
        <taxon>Bacteria</taxon>
        <taxon>Pseudomonadati</taxon>
        <taxon>Bacteroidota</taxon>
        <taxon>Bacteroidia</taxon>
        <taxon>Bacteroidales</taxon>
        <taxon>Dysgonomonadaceae</taxon>
        <taxon>Dysgonomonas</taxon>
    </lineage>
</organism>
<evidence type="ECO:0000259" key="4">
    <source>
        <dbReference type="Pfam" id="PF00370"/>
    </source>
</evidence>
<keyword evidence="6" id="KW-1185">Reference proteome</keyword>
<dbReference type="Pfam" id="PF00370">
    <property type="entry name" value="FGGY_N"/>
    <property type="match status" value="1"/>
</dbReference>
<dbReference type="InterPro" id="IPR018484">
    <property type="entry name" value="FGGY_N"/>
</dbReference>
<dbReference type="EMBL" id="JBHSGN010000062">
    <property type="protein sequence ID" value="MFC4673721.1"/>
    <property type="molecule type" value="Genomic_DNA"/>
</dbReference>
<comment type="similarity">
    <text evidence="1">Belongs to the FGGY kinase family.</text>
</comment>
<name>A0ABV9KUT4_9BACT</name>
<evidence type="ECO:0000256" key="3">
    <source>
        <dbReference type="ARBA" id="ARBA00022777"/>
    </source>
</evidence>
<dbReference type="PANTHER" id="PTHR10196:SF67">
    <property type="entry name" value="SEDOHEPTULOKINASE"/>
    <property type="match status" value="1"/>
</dbReference>
<dbReference type="SUPFAM" id="SSF53067">
    <property type="entry name" value="Actin-like ATPase domain"/>
    <property type="match status" value="2"/>
</dbReference>
<dbReference type="CDD" id="cd07777">
    <property type="entry name" value="ASKHA_NBD_FGGY_SHK"/>
    <property type="match status" value="1"/>
</dbReference>
<dbReference type="Proteomes" id="UP001596023">
    <property type="component" value="Unassembled WGS sequence"/>
</dbReference>
<comment type="caution">
    <text evidence="5">The sequence shown here is derived from an EMBL/GenBank/DDBJ whole genome shotgun (WGS) entry which is preliminary data.</text>
</comment>
<keyword evidence="3" id="KW-0418">Kinase</keyword>